<evidence type="ECO:0000256" key="3">
    <source>
        <dbReference type="SAM" id="MobiDB-lite"/>
    </source>
</evidence>
<accession>A0A5R8KK11</accession>
<feature type="compositionally biased region" description="Low complexity" evidence="3">
    <location>
        <begin position="63"/>
        <end position="88"/>
    </location>
</feature>
<dbReference type="Proteomes" id="UP000306196">
    <property type="component" value="Unassembled WGS sequence"/>
</dbReference>
<gene>
    <name evidence="5" type="ORF">FEM03_00500</name>
</gene>
<evidence type="ECO:0000256" key="2">
    <source>
        <dbReference type="ARBA" id="ARBA00022490"/>
    </source>
</evidence>
<dbReference type="GO" id="GO:0005737">
    <property type="term" value="C:cytoplasm"/>
    <property type="evidence" value="ECO:0007669"/>
    <property type="project" value="UniProtKB-SubCell"/>
</dbReference>
<dbReference type="PANTHER" id="PTHR31250:SF27">
    <property type="entry name" value="IQ DOMAIN-CONTAINING PROTEIN IQM5"/>
    <property type="match status" value="1"/>
</dbReference>
<protein>
    <recommendedName>
        <fullName evidence="7">Tetratricopeptide repeat protein</fullName>
    </recommendedName>
</protein>
<evidence type="ECO:0000256" key="1">
    <source>
        <dbReference type="ARBA" id="ARBA00004496"/>
    </source>
</evidence>
<feature type="chain" id="PRO_5024336249" description="Tetratricopeptide repeat protein" evidence="4">
    <location>
        <begin position="47"/>
        <end position="608"/>
    </location>
</feature>
<reference evidence="5 6" key="1">
    <citation type="submission" date="2019-05" db="EMBL/GenBank/DDBJ databases">
        <title>Verrucobacter flavum gen. nov., sp. nov. a new member of the family Verrucomicrobiaceae.</title>
        <authorList>
            <person name="Szuroczki S."/>
            <person name="Abbaszade G."/>
            <person name="Szabo A."/>
            <person name="Felfoldi T."/>
            <person name="Schumann P."/>
            <person name="Boka K."/>
            <person name="Keki Z."/>
            <person name="Toumi M."/>
            <person name="Toth E."/>
        </authorList>
    </citation>
    <scope>NUCLEOTIDE SEQUENCE [LARGE SCALE GENOMIC DNA]</scope>
    <source>
        <strain evidence="5 6">MG-N-17</strain>
    </source>
</reference>
<dbReference type="EMBL" id="VAUV01000001">
    <property type="protein sequence ID" value="TLD72590.1"/>
    <property type="molecule type" value="Genomic_DNA"/>
</dbReference>
<keyword evidence="4" id="KW-0732">Signal</keyword>
<keyword evidence="2" id="KW-0963">Cytoplasm</keyword>
<evidence type="ECO:0000256" key="4">
    <source>
        <dbReference type="SAM" id="SignalP"/>
    </source>
</evidence>
<dbReference type="PANTHER" id="PTHR31250">
    <property type="entry name" value="IQ DOMAIN-CONTAINING PROTEIN IQM3"/>
    <property type="match status" value="1"/>
</dbReference>
<evidence type="ECO:0008006" key="7">
    <source>
        <dbReference type="Google" id="ProtNLM"/>
    </source>
</evidence>
<keyword evidence="6" id="KW-1185">Reference proteome</keyword>
<feature type="region of interest" description="Disordered" evidence="3">
    <location>
        <begin position="63"/>
        <end position="89"/>
    </location>
</feature>
<feature type="signal peptide" evidence="4">
    <location>
        <begin position="1"/>
        <end position="46"/>
    </location>
</feature>
<evidence type="ECO:0000313" key="5">
    <source>
        <dbReference type="EMBL" id="TLD72590.1"/>
    </source>
</evidence>
<comment type="subcellular location">
    <subcellularLocation>
        <location evidence="1">Cytoplasm</location>
    </subcellularLocation>
</comment>
<dbReference type="AlphaFoldDB" id="A0A5R8KK11"/>
<proteinExistence type="predicted"/>
<feature type="region of interest" description="Disordered" evidence="3">
    <location>
        <begin position="1"/>
        <end position="24"/>
    </location>
</feature>
<dbReference type="InterPro" id="IPR044159">
    <property type="entry name" value="IQM"/>
</dbReference>
<name>A0A5R8KK11_9BACT</name>
<organism evidence="5 6">
    <name type="scientific">Phragmitibacter flavus</name>
    <dbReference type="NCBI Taxonomy" id="2576071"/>
    <lineage>
        <taxon>Bacteria</taxon>
        <taxon>Pseudomonadati</taxon>
        <taxon>Verrucomicrobiota</taxon>
        <taxon>Verrucomicrobiia</taxon>
        <taxon>Verrucomicrobiales</taxon>
        <taxon>Verrucomicrobiaceae</taxon>
        <taxon>Phragmitibacter</taxon>
    </lineage>
</organism>
<comment type="caution">
    <text evidence="5">The sequence shown here is derived from an EMBL/GenBank/DDBJ whole genome shotgun (WGS) entry which is preliminary data.</text>
</comment>
<sequence>MTNQLKSINQGATMTSNDHSPRKRSTASLALTFTAFLLFAGGAAWAQPYDDVYDDGFTPDASTADPGASSATSTTAGAAGSSTSASTSQVSNLDPETLIWQQQETELKKVKKDLVAVNALAQQFAARFRTEPNPSPVLLLAAADTFMVLKTKQGYDEARKCLMLALASMKPGPQSAPSVVQICYGLIKLIESDGYEMVLEKKDLGSFDYEIAKLLSDRVSVSSPKSYPLAYWSGKLFHEHGDFIWAAAMYRRCLKLDGVGEELKSQCRKGLAGLKLNEVPDYPVTVNVSSEYIKDASVTNHPAWKEEYLADQKTWASILAIVDRLAPMSASQPTVPVKNTDITEFKNSLKKILGVEFNRYRPLYLQTYCYKIRQLKGPDSFSYAKVLALCDEENLFKGLSIQPAPHELPEPMSKDDPLWVGYFKNLTVKYLKSEAERLPYKLTFDPKKKLLQRNKEVFTTQKLSTVFSGDGWGIYVLSPDGELLVSSHARGRFHHSSLIAAAPAAGAGEIKADNGVITEISNKSGHYLPTVIQLVQTLKALEKMGVDLSKITTVQVMGLPKGTTAAGKAEQKKWLGTARDLLDMWNKKPADFKTAYLKMGFSEDALKP</sequence>
<feature type="compositionally biased region" description="Polar residues" evidence="3">
    <location>
        <begin position="1"/>
        <end position="18"/>
    </location>
</feature>
<evidence type="ECO:0000313" key="6">
    <source>
        <dbReference type="Proteomes" id="UP000306196"/>
    </source>
</evidence>